<dbReference type="GO" id="GO:0016887">
    <property type="term" value="F:ATP hydrolysis activity"/>
    <property type="evidence" value="ECO:0007669"/>
    <property type="project" value="InterPro"/>
</dbReference>
<dbReference type="InterPro" id="IPR054289">
    <property type="entry name" value="DUF7025"/>
</dbReference>
<evidence type="ECO:0000259" key="2">
    <source>
        <dbReference type="Pfam" id="PF00004"/>
    </source>
</evidence>
<gene>
    <name evidence="4" type="ORF">BOTCAL_0034g00180</name>
</gene>
<dbReference type="EMBL" id="PHWZ01000034">
    <property type="protein sequence ID" value="TEY81154.1"/>
    <property type="molecule type" value="Genomic_DNA"/>
</dbReference>
<dbReference type="SUPFAM" id="SSF52540">
    <property type="entry name" value="P-loop containing nucleoside triphosphate hydrolases"/>
    <property type="match status" value="1"/>
</dbReference>
<organism evidence="4 5">
    <name type="scientific">Botryotinia calthae</name>
    <dbReference type="NCBI Taxonomy" id="38488"/>
    <lineage>
        <taxon>Eukaryota</taxon>
        <taxon>Fungi</taxon>
        <taxon>Dikarya</taxon>
        <taxon>Ascomycota</taxon>
        <taxon>Pezizomycotina</taxon>
        <taxon>Leotiomycetes</taxon>
        <taxon>Helotiales</taxon>
        <taxon>Sclerotiniaceae</taxon>
        <taxon>Botryotinia</taxon>
    </lineage>
</organism>
<name>A0A4Y8DCZ7_9HELO</name>
<dbReference type="PANTHER" id="PTHR46411">
    <property type="entry name" value="FAMILY ATPASE, PUTATIVE-RELATED"/>
    <property type="match status" value="1"/>
</dbReference>
<dbReference type="Pfam" id="PF22942">
    <property type="entry name" value="DUF7025"/>
    <property type="match status" value="1"/>
</dbReference>
<evidence type="ECO:0000313" key="4">
    <source>
        <dbReference type="EMBL" id="TEY81154.1"/>
    </source>
</evidence>
<feature type="compositionally biased region" description="Low complexity" evidence="1">
    <location>
        <begin position="133"/>
        <end position="145"/>
    </location>
</feature>
<dbReference type="Pfam" id="PF00004">
    <property type="entry name" value="AAA"/>
    <property type="match status" value="1"/>
</dbReference>
<dbReference type="GO" id="GO:0005524">
    <property type="term" value="F:ATP binding"/>
    <property type="evidence" value="ECO:0007669"/>
    <property type="project" value="InterPro"/>
</dbReference>
<dbReference type="Gene3D" id="3.40.50.300">
    <property type="entry name" value="P-loop containing nucleotide triphosphate hydrolases"/>
    <property type="match status" value="1"/>
</dbReference>
<reference evidence="4 5" key="1">
    <citation type="submission" date="2017-11" db="EMBL/GenBank/DDBJ databases">
        <title>Comparative genomics of Botrytis spp.</title>
        <authorList>
            <person name="Valero-Jimenez C.A."/>
            <person name="Tapia P."/>
            <person name="Veloso J."/>
            <person name="Silva-Moreno E."/>
            <person name="Staats M."/>
            <person name="Valdes J.H."/>
            <person name="Van Kan J.A.L."/>
        </authorList>
    </citation>
    <scope>NUCLEOTIDE SEQUENCE [LARGE SCALE GENOMIC DNA]</scope>
    <source>
        <strain evidence="4 5">MUCL2830</strain>
    </source>
</reference>
<feature type="domain" description="ATPase AAA-type core" evidence="2">
    <location>
        <begin position="700"/>
        <end position="810"/>
    </location>
</feature>
<evidence type="ECO:0000313" key="5">
    <source>
        <dbReference type="Proteomes" id="UP000297299"/>
    </source>
</evidence>
<evidence type="ECO:0000256" key="1">
    <source>
        <dbReference type="SAM" id="MobiDB-lite"/>
    </source>
</evidence>
<feature type="region of interest" description="Disordered" evidence="1">
    <location>
        <begin position="121"/>
        <end position="146"/>
    </location>
</feature>
<accession>A0A4Y8DCZ7</accession>
<dbReference type="InterPro" id="IPR027417">
    <property type="entry name" value="P-loop_NTPase"/>
</dbReference>
<comment type="caution">
    <text evidence="4">The sequence shown here is derived from an EMBL/GenBank/DDBJ whole genome shotgun (WGS) entry which is preliminary data.</text>
</comment>
<proteinExistence type="predicted"/>
<feature type="compositionally biased region" description="Basic and acidic residues" evidence="1">
    <location>
        <begin position="260"/>
        <end position="284"/>
    </location>
</feature>
<dbReference type="AlphaFoldDB" id="A0A4Y8DCZ7"/>
<feature type="region of interest" description="Disordered" evidence="1">
    <location>
        <begin position="260"/>
        <end position="288"/>
    </location>
</feature>
<dbReference type="PANTHER" id="PTHR46411:SF2">
    <property type="entry name" value="AAA+ ATPASE DOMAIN-CONTAINING PROTEIN"/>
    <property type="match status" value="1"/>
</dbReference>
<dbReference type="Proteomes" id="UP000297299">
    <property type="component" value="Unassembled WGS sequence"/>
</dbReference>
<keyword evidence="5" id="KW-1185">Reference proteome</keyword>
<feature type="compositionally biased region" description="Acidic residues" evidence="1">
    <location>
        <begin position="16"/>
        <end position="35"/>
    </location>
</feature>
<protein>
    <submittedName>
        <fullName evidence="4">Uncharacterized protein</fullName>
    </submittedName>
</protein>
<dbReference type="InterPro" id="IPR003959">
    <property type="entry name" value="ATPase_AAA_core"/>
</dbReference>
<feature type="compositionally biased region" description="Basic and acidic residues" evidence="1">
    <location>
        <begin position="36"/>
        <end position="54"/>
    </location>
</feature>
<sequence>MDSSDGFEHVTPLSEDVTEDFEVDDDIVGSEDENNDEKKIINDEKDVIGDKDSKIVPADPENETPEPRPTWTRMLLRHLSIEVLKENNIDYVIDAQNPDYVLIQRWVPEYEQDFLWAATRASRTRRNSENRRSSSPYPSRVRSNRASSPGIIEVRIGKQGAELKLDINRMESKDWAGSKYMEKRGKHVLDVAVEDGKAIRVAINSEALRDELRIVIGAGVGLVINEWRRVLTGPWKVLVEYEKPIRARLHKLEEMMKSRDEKLAENPVEDKNKGADQTHEDRRSDRKVRFRDTPSSCEVCDVVYPPHETPLACIDTRVAHLKCLIEFMDHDLKHVFELRQQIKDGAVTEIAFTDLWHLFSPGDLIVTYPMSRAYRVFHTSGGRLRLSKPDLFEKKAVCSPFNINCFYMKSDWKTVGPIHETLRISEYAGKKAVSELLVELDGKLMTERVTVLPLKILSISEKKKKISYLVTRGKKLRSLKQGDHKYYVGSAGEEVSNSSNDEDVRFTGRPPVYGTGPFVNFKKEREEVQSEIIIDNEFEIENKAIGLFDAIEFDSRETAENCTHYGVSNNQYFNDRVFQRDCRCSDLVVDNVVDNHRAAKYKDDLHLLYPRDVNDELEDQFLMLLPPTIEGFVLEKKKWKMLSVDTISDLNQEGVENSVDFKTLVIPEEREHMLKALVATHPSSQSLPSTTSRDRSSLSILLHGGKSTGKFLTVKALASHFNRPLYTITSSDLSTIAWDATRALDTHFKRATKWNCIIAIPEAERRFPRRKSPSDGDSSIPDLFLRELELFKGIVVLTTDMENNVDWRVVRVWHHVLRKRGIHVTEVNKQFPTGTEATMREVDYEYWLEFIDGEYSAGKRWNGVAIDNYFDTALALAKYDTLITGRSPHVLRNNHLSMAARVTGASVFSVVLSLSPFNSAHE</sequence>
<evidence type="ECO:0000259" key="3">
    <source>
        <dbReference type="Pfam" id="PF22942"/>
    </source>
</evidence>
<dbReference type="OrthoDB" id="10042665at2759"/>
<feature type="region of interest" description="Disordered" evidence="1">
    <location>
        <begin position="1"/>
        <end position="69"/>
    </location>
</feature>
<feature type="domain" description="DUF7025" evidence="3">
    <location>
        <begin position="345"/>
        <end position="437"/>
    </location>
</feature>